<accession>A0ABT3P0C2</accession>
<proteinExistence type="predicted"/>
<dbReference type="Proteomes" id="UP001526430">
    <property type="component" value="Unassembled WGS sequence"/>
</dbReference>
<protein>
    <submittedName>
        <fullName evidence="2">DUF4175 domain-containing protein</fullName>
    </submittedName>
</protein>
<reference evidence="2 3" key="1">
    <citation type="submission" date="2022-10" db="EMBL/GenBank/DDBJ databases">
        <title>Roseococcus glaciei nov., sp. nov., isolated from glacier.</title>
        <authorList>
            <person name="Liu Q."/>
            <person name="Xin Y.-H."/>
        </authorList>
    </citation>
    <scope>NUCLEOTIDE SEQUENCE [LARGE SCALE GENOMIC DNA]</scope>
    <source>
        <strain evidence="2 3">MDT2-1-1</strain>
    </source>
</reference>
<keyword evidence="1" id="KW-0472">Membrane</keyword>
<dbReference type="RefSeq" id="WP_301592004.1">
    <property type="nucleotide sequence ID" value="NZ_JAPFQI010000021.1"/>
</dbReference>
<evidence type="ECO:0000313" key="3">
    <source>
        <dbReference type="Proteomes" id="UP001526430"/>
    </source>
</evidence>
<evidence type="ECO:0000256" key="1">
    <source>
        <dbReference type="SAM" id="Phobius"/>
    </source>
</evidence>
<feature type="transmembrane region" description="Helical" evidence="1">
    <location>
        <begin position="21"/>
        <end position="42"/>
    </location>
</feature>
<dbReference type="Pfam" id="PF13779">
    <property type="entry name" value="DUF4175"/>
    <property type="match status" value="1"/>
</dbReference>
<keyword evidence="1" id="KW-1133">Transmembrane helix</keyword>
<feature type="non-terminal residue" evidence="2">
    <location>
        <position position="151"/>
    </location>
</feature>
<comment type="caution">
    <text evidence="2">The sequence shown here is derived from an EMBL/GenBank/DDBJ whole genome shotgun (WGS) entry which is preliminary data.</text>
</comment>
<dbReference type="InterPro" id="IPR012683">
    <property type="entry name" value="CHP02302_TM"/>
</dbReference>
<name>A0ABT3P0C2_9PROT</name>
<keyword evidence="1" id="KW-0812">Transmembrane</keyword>
<gene>
    <name evidence="2" type="ORF">OF850_19510</name>
</gene>
<sequence length="151" mass="16562">MRDLALKRRLARLALWWEGAWLAAWPVLAVLGLFLVFAWSGLPALLPGWTHLLVLLGFAAGLVLALRVGWRGLRRPGAAQADRRLEAESGLRHRPLAALEDRAAGGDPGLWAAHQERMRARIGRLRVGWPRPGLAARDQRALRAGLGVAVL</sequence>
<evidence type="ECO:0000313" key="2">
    <source>
        <dbReference type="EMBL" id="MCW8087800.1"/>
    </source>
</evidence>
<dbReference type="EMBL" id="JAPFQI010000021">
    <property type="protein sequence ID" value="MCW8087800.1"/>
    <property type="molecule type" value="Genomic_DNA"/>
</dbReference>
<organism evidence="2 3">
    <name type="scientific">Sabulicella glaciei</name>
    <dbReference type="NCBI Taxonomy" id="2984948"/>
    <lineage>
        <taxon>Bacteria</taxon>
        <taxon>Pseudomonadati</taxon>
        <taxon>Pseudomonadota</taxon>
        <taxon>Alphaproteobacteria</taxon>
        <taxon>Acetobacterales</taxon>
        <taxon>Acetobacteraceae</taxon>
        <taxon>Sabulicella</taxon>
    </lineage>
</organism>
<keyword evidence="3" id="KW-1185">Reference proteome</keyword>
<feature type="transmembrane region" description="Helical" evidence="1">
    <location>
        <begin position="48"/>
        <end position="66"/>
    </location>
</feature>